<evidence type="ECO:0000313" key="4">
    <source>
        <dbReference type="Proteomes" id="UP000294664"/>
    </source>
</evidence>
<evidence type="ECO:0000313" key="3">
    <source>
        <dbReference type="EMBL" id="TCT05509.1"/>
    </source>
</evidence>
<evidence type="ECO:0000259" key="2">
    <source>
        <dbReference type="SMART" id="SM00903"/>
    </source>
</evidence>
<keyword evidence="1" id="KW-0560">Oxidoreductase</keyword>
<gene>
    <name evidence="3" type="ORF">EDC64_10466</name>
</gene>
<reference evidence="3 4" key="1">
    <citation type="submission" date="2019-03" db="EMBL/GenBank/DDBJ databases">
        <title>Genomic Encyclopedia of Type Strains, Phase IV (KMG-IV): sequencing the most valuable type-strain genomes for metagenomic binning, comparative biology and taxonomic classification.</title>
        <authorList>
            <person name="Goeker M."/>
        </authorList>
    </citation>
    <scope>NUCLEOTIDE SEQUENCE [LARGE SCALE GENOMIC DNA]</scope>
    <source>
        <strain evidence="3 4">DSM 9035</strain>
    </source>
</reference>
<dbReference type="InterPro" id="IPR012349">
    <property type="entry name" value="Split_barrel_FMN-bd"/>
</dbReference>
<dbReference type="OrthoDB" id="9792858at2"/>
<dbReference type="PANTHER" id="PTHR30466:SF1">
    <property type="entry name" value="FMN REDUCTASE (NADH) RUTF"/>
    <property type="match status" value="1"/>
</dbReference>
<feature type="domain" description="Flavin reductase like" evidence="2">
    <location>
        <begin position="11"/>
        <end position="158"/>
    </location>
</feature>
<organism evidence="3 4">
    <name type="scientific">Aquabacter spiritensis</name>
    <dbReference type="NCBI Taxonomy" id="933073"/>
    <lineage>
        <taxon>Bacteria</taxon>
        <taxon>Pseudomonadati</taxon>
        <taxon>Pseudomonadota</taxon>
        <taxon>Alphaproteobacteria</taxon>
        <taxon>Hyphomicrobiales</taxon>
        <taxon>Xanthobacteraceae</taxon>
        <taxon>Aquabacter</taxon>
    </lineage>
</organism>
<dbReference type="Gene3D" id="2.30.110.10">
    <property type="entry name" value="Electron Transport, Fmn-binding Protein, Chain A"/>
    <property type="match status" value="1"/>
</dbReference>
<evidence type="ECO:0000256" key="1">
    <source>
        <dbReference type="ARBA" id="ARBA00023002"/>
    </source>
</evidence>
<dbReference type="PANTHER" id="PTHR30466">
    <property type="entry name" value="FLAVIN REDUCTASE"/>
    <property type="match status" value="1"/>
</dbReference>
<dbReference type="GO" id="GO:0006208">
    <property type="term" value="P:pyrimidine nucleobase catabolic process"/>
    <property type="evidence" value="ECO:0007669"/>
    <property type="project" value="TreeGrafter"/>
</dbReference>
<dbReference type="SUPFAM" id="SSF50475">
    <property type="entry name" value="FMN-binding split barrel"/>
    <property type="match status" value="1"/>
</dbReference>
<dbReference type="EMBL" id="SMAI01000004">
    <property type="protein sequence ID" value="TCT05509.1"/>
    <property type="molecule type" value="Genomic_DNA"/>
</dbReference>
<dbReference type="GO" id="GO:0010181">
    <property type="term" value="F:FMN binding"/>
    <property type="evidence" value="ECO:0007669"/>
    <property type="project" value="InterPro"/>
</dbReference>
<dbReference type="GO" id="GO:0042602">
    <property type="term" value="F:riboflavin reductase (NADPH) activity"/>
    <property type="evidence" value="ECO:0007669"/>
    <property type="project" value="TreeGrafter"/>
</dbReference>
<proteinExistence type="predicted"/>
<dbReference type="Proteomes" id="UP000294664">
    <property type="component" value="Unassembled WGS sequence"/>
</dbReference>
<dbReference type="SMART" id="SM00903">
    <property type="entry name" value="Flavin_Reduct"/>
    <property type="match status" value="1"/>
</dbReference>
<keyword evidence="4" id="KW-1185">Reference proteome</keyword>
<dbReference type="InterPro" id="IPR050268">
    <property type="entry name" value="NADH-dep_flavin_reductase"/>
</dbReference>
<dbReference type="AlphaFoldDB" id="A0A4R3M024"/>
<protein>
    <submittedName>
        <fullName evidence="3">Flavin reductase</fullName>
    </submittedName>
</protein>
<name>A0A4R3M024_9HYPH</name>
<dbReference type="RefSeq" id="WP_132030861.1">
    <property type="nucleotide sequence ID" value="NZ_SMAI01000004.1"/>
</dbReference>
<sequence length="163" mass="17611">MVDSEAYKQGMRRLAAGVTIITTIEDGRPHGFVATAVSSVAAEPNATLLVCVNRSAHSHGVIHRTGIFCVNVLSHEDMETARRFSASHLREARFADQAWDRLATGAPALPSALASFDCTVIAAMEVHSHTVFIGEVQHLSMRDIKTPPLLYFNGRFEALPAAG</sequence>
<comment type="caution">
    <text evidence="3">The sequence shown here is derived from an EMBL/GenBank/DDBJ whole genome shotgun (WGS) entry which is preliminary data.</text>
</comment>
<dbReference type="InterPro" id="IPR002563">
    <property type="entry name" value="Flavin_Rdtase-like_dom"/>
</dbReference>
<accession>A0A4R3M024</accession>
<dbReference type="Pfam" id="PF01613">
    <property type="entry name" value="Flavin_Reduct"/>
    <property type="match status" value="1"/>
</dbReference>